<feature type="region of interest" description="Disordered" evidence="4">
    <location>
        <begin position="595"/>
        <end position="621"/>
    </location>
</feature>
<keyword evidence="1" id="KW-0597">Phosphoprotein</keyword>
<dbReference type="AlphaFoldDB" id="A0A2J7QC86"/>
<dbReference type="SMART" id="SM00033">
    <property type="entry name" value="CH"/>
    <property type="match status" value="1"/>
</dbReference>
<dbReference type="PANTHER" id="PTHR23167">
    <property type="entry name" value="CALPONIN HOMOLOGY DOMAIN-CONTAINING PROTEIN DDB_G0272472-RELATED"/>
    <property type="match status" value="1"/>
</dbReference>
<dbReference type="Pfam" id="PF00307">
    <property type="entry name" value="CH"/>
    <property type="match status" value="1"/>
</dbReference>
<dbReference type="OrthoDB" id="10017054at2759"/>
<dbReference type="InterPro" id="IPR001715">
    <property type="entry name" value="CH_dom"/>
</dbReference>
<proteinExistence type="inferred from homology"/>
<dbReference type="InterPro" id="IPR050540">
    <property type="entry name" value="F-actin_Monoox_Mical"/>
</dbReference>
<dbReference type="EMBL" id="NEVH01016290">
    <property type="protein sequence ID" value="PNF26197.1"/>
    <property type="molecule type" value="Genomic_DNA"/>
</dbReference>
<keyword evidence="7" id="KW-1185">Reference proteome</keyword>
<accession>A0A2J7QC86</accession>
<dbReference type="Proteomes" id="UP000235965">
    <property type="component" value="Unassembled WGS sequence"/>
</dbReference>
<feature type="domain" description="Calponin-homology (CH)" evidence="5">
    <location>
        <begin position="633"/>
        <end position="739"/>
    </location>
</feature>
<evidence type="ECO:0000259" key="5">
    <source>
        <dbReference type="PROSITE" id="PS50021"/>
    </source>
</evidence>
<dbReference type="SUPFAM" id="SSF47576">
    <property type="entry name" value="Calponin-homology domain, CH-domain"/>
    <property type="match status" value="1"/>
</dbReference>
<feature type="compositionally biased region" description="Basic residues" evidence="4">
    <location>
        <begin position="115"/>
        <end position="125"/>
    </location>
</feature>
<sequence length="742" mass="82441">MFIPSSNVQQPEMESMESPDTSLPSPEAFTAVSHIMVGPTSHQAVMVTQRTRHRYDDAEEEASGRSSAAKNLSSVLIKFSSAGENRNLQTASKQSNSTSPTAALRKKADDEALRYKQKTSLHSSKKSPTIDRLRKDAKESQQHHLLSKSTTQKEEKSLTGPVIRHHSEPDIASMISDEQFTEYQKKLKSKAADDTNNLCSPTYQKRRNGTYESMAYSQCSRGPNRRLGQFSDTGSVPGLSQESGYLPSLSTHVRPASAESLITATSTEELQESGESILTTRLQIPVYSKSNKVQNSADIFPNAPRSSSLHDVSDMSTPSNTADTFMNPSTSLSPLTLRKSESWHQLVAGQQGIRNKRPQSLALSDLTIPNRNIRRIPPALPKTKSSHSLSFPKQFEAALSPESVENKQREVEAYLRTSAKSKSHEVRLKAREPKDNSVRPPCEMLILDDNLENVDEAFESVFNATVSGNSETVSKRNTTPKTKLSVRQPAVEEHFPSHLSRSASSQFVHKQQAWEDSSMTRTKLAQHLSRHSESKVTSSSTDGNTVTQTEVTTKTSSFSATTVGKGKVSKDVLDLVSSYFSPLGKAMSPFAKFQQLDRQSSSQSAPSSPKTPGGTTAAPLFKFTDPKLSRSASGVKDRLLFWCQSKTKEYKNVQIENFSTSWSSGLAFCALIHHFLPDAFEYDSLRPEERRKNFELAFRVADEKAGIAPLLDVEDMVIMRKPDWKCVFTYVQSVYRRFKDQD</sequence>
<name>A0A2J7QC86_9NEOP</name>
<feature type="compositionally biased region" description="Polar residues" evidence="4">
    <location>
        <begin position="469"/>
        <end position="482"/>
    </location>
</feature>
<feature type="region of interest" description="Disordered" evidence="4">
    <location>
        <begin position="303"/>
        <end position="331"/>
    </location>
</feature>
<dbReference type="InterPro" id="IPR036872">
    <property type="entry name" value="CH_dom_sf"/>
</dbReference>
<keyword evidence="2" id="KW-0175">Coiled coil</keyword>
<evidence type="ECO:0000313" key="7">
    <source>
        <dbReference type="Proteomes" id="UP000235965"/>
    </source>
</evidence>
<dbReference type="CDD" id="cd21200">
    <property type="entry name" value="CH_SMTN-like"/>
    <property type="match status" value="1"/>
</dbReference>
<feature type="region of interest" description="Disordered" evidence="4">
    <location>
        <begin position="86"/>
        <end position="167"/>
    </location>
</feature>
<protein>
    <recommendedName>
        <fullName evidence="5">Calponin-homology (CH) domain-containing protein</fullName>
    </recommendedName>
</protein>
<comment type="similarity">
    <text evidence="3">Belongs to the smoothelin family.</text>
</comment>
<reference evidence="6 7" key="1">
    <citation type="submission" date="2017-12" db="EMBL/GenBank/DDBJ databases">
        <title>Hemimetabolous genomes reveal molecular basis of termite eusociality.</title>
        <authorList>
            <person name="Harrison M.C."/>
            <person name="Jongepier E."/>
            <person name="Robertson H.M."/>
            <person name="Arning N."/>
            <person name="Bitard-Feildel T."/>
            <person name="Chao H."/>
            <person name="Childers C.P."/>
            <person name="Dinh H."/>
            <person name="Doddapaneni H."/>
            <person name="Dugan S."/>
            <person name="Gowin J."/>
            <person name="Greiner C."/>
            <person name="Han Y."/>
            <person name="Hu H."/>
            <person name="Hughes D.S.T."/>
            <person name="Huylmans A.-K."/>
            <person name="Kemena C."/>
            <person name="Kremer L.P.M."/>
            <person name="Lee S.L."/>
            <person name="Lopez-Ezquerra A."/>
            <person name="Mallet L."/>
            <person name="Monroy-Kuhn J.M."/>
            <person name="Moser A."/>
            <person name="Murali S.C."/>
            <person name="Muzny D.M."/>
            <person name="Otani S."/>
            <person name="Piulachs M.-D."/>
            <person name="Poelchau M."/>
            <person name="Qu J."/>
            <person name="Schaub F."/>
            <person name="Wada-Katsumata A."/>
            <person name="Worley K.C."/>
            <person name="Xie Q."/>
            <person name="Ylla G."/>
            <person name="Poulsen M."/>
            <person name="Gibbs R.A."/>
            <person name="Schal C."/>
            <person name="Richards S."/>
            <person name="Belles X."/>
            <person name="Korb J."/>
            <person name="Bornberg-Bauer E."/>
        </authorList>
    </citation>
    <scope>NUCLEOTIDE SEQUENCE [LARGE SCALE GENOMIC DNA]</scope>
    <source>
        <tissue evidence="6">Whole body</tissue>
    </source>
</reference>
<feature type="compositionally biased region" description="Polar residues" evidence="4">
    <location>
        <begin position="86"/>
        <end position="101"/>
    </location>
</feature>
<feature type="compositionally biased region" description="Polar residues" evidence="4">
    <location>
        <begin position="304"/>
        <end position="331"/>
    </location>
</feature>
<feature type="compositionally biased region" description="Low complexity" evidence="4">
    <location>
        <begin position="599"/>
        <end position="608"/>
    </location>
</feature>
<dbReference type="PANTHER" id="PTHR23167:SF88">
    <property type="entry name" value="CALPONIN-HOMOLOGY (CH) DOMAIN-CONTAINING PROTEIN"/>
    <property type="match status" value="1"/>
</dbReference>
<evidence type="ECO:0000256" key="1">
    <source>
        <dbReference type="ARBA" id="ARBA00022553"/>
    </source>
</evidence>
<evidence type="ECO:0000256" key="3">
    <source>
        <dbReference type="ARBA" id="ARBA00061655"/>
    </source>
</evidence>
<feature type="compositionally biased region" description="Basic and acidic residues" evidence="4">
    <location>
        <begin position="128"/>
        <end position="142"/>
    </location>
</feature>
<dbReference type="FunFam" id="1.10.418.10:FF:000009">
    <property type="entry name" value="smoothelin isoform X2"/>
    <property type="match status" value="1"/>
</dbReference>
<dbReference type="Gene3D" id="1.10.418.10">
    <property type="entry name" value="Calponin-like domain"/>
    <property type="match status" value="1"/>
</dbReference>
<evidence type="ECO:0000313" key="6">
    <source>
        <dbReference type="EMBL" id="PNF26197.1"/>
    </source>
</evidence>
<feature type="region of interest" description="Disordered" evidence="4">
    <location>
        <begin position="1"/>
        <end position="25"/>
    </location>
</feature>
<evidence type="ECO:0000256" key="4">
    <source>
        <dbReference type="SAM" id="MobiDB-lite"/>
    </source>
</evidence>
<feature type="region of interest" description="Disordered" evidence="4">
    <location>
        <begin position="469"/>
        <end position="490"/>
    </location>
</feature>
<feature type="region of interest" description="Disordered" evidence="4">
    <location>
        <begin position="523"/>
        <end position="549"/>
    </location>
</feature>
<organism evidence="6 7">
    <name type="scientific">Cryptotermes secundus</name>
    <dbReference type="NCBI Taxonomy" id="105785"/>
    <lineage>
        <taxon>Eukaryota</taxon>
        <taxon>Metazoa</taxon>
        <taxon>Ecdysozoa</taxon>
        <taxon>Arthropoda</taxon>
        <taxon>Hexapoda</taxon>
        <taxon>Insecta</taxon>
        <taxon>Pterygota</taxon>
        <taxon>Neoptera</taxon>
        <taxon>Polyneoptera</taxon>
        <taxon>Dictyoptera</taxon>
        <taxon>Blattodea</taxon>
        <taxon>Blattoidea</taxon>
        <taxon>Termitoidae</taxon>
        <taxon>Kalotermitidae</taxon>
        <taxon>Cryptotermitinae</taxon>
        <taxon>Cryptotermes</taxon>
    </lineage>
</organism>
<dbReference type="PROSITE" id="PS50021">
    <property type="entry name" value="CH"/>
    <property type="match status" value="1"/>
</dbReference>
<comment type="caution">
    <text evidence="6">The sequence shown here is derived from an EMBL/GenBank/DDBJ whole genome shotgun (WGS) entry which is preliminary data.</text>
</comment>
<gene>
    <name evidence="6" type="ORF">B7P43_G03709</name>
</gene>
<evidence type="ECO:0000256" key="2">
    <source>
        <dbReference type="ARBA" id="ARBA00023054"/>
    </source>
</evidence>
<feature type="compositionally biased region" description="Polar residues" evidence="4">
    <location>
        <begin position="1"/>
        <end position="24"/>
    </location>
</feature>